<dbReference type="EMBL" id="MH590604">
    <property type="protein sequence ID" value="AXH70587.1"/>
    <property type="molecule type" value="Genomic_DNA"/>
</dbReference>
<accession>A0A345MJ56</accession>
<feature type="domain" description="Rho termination factor-like N-terminal" evidence="2">
    <location>
        <begin position="172"/>
        <end position="212"/>
    </location>
</feature>
<dbReference type="SMART" id="SM00959">
    <property type="entry name" value="Rho_N"/>
    <property type="match status" value="1"/>
</dbReference>
<evidence type="ECO:0000313" key="3">
    <source>
        <dbReference type="EMBL" id="AXH70587.1"/>
    </source>
</evidence>
<sequence length="274" mass="31103">MAKKIRLDFTKVEERSGWNTKGIPEGLHRMKIASVEEKEAQDGTDMLVYALVPTDPRYKARRFPFYCKLQQNQLWKLRDLLVAAGISVPKKALNIDPNSPVGKEIAVEVSDEVGQYAGRSTVDATYDLSVLDDEDGSAPDDDDEEYEDEEGDDYDEADEAEDEEDEEDEGEDLSTLTLPELRKLAKSLGIDTNGVKKADLIEMIEEEQEADEDDLDEDDLDDEELEDEELEDEEFEDDEDEDEEEEPEEAPAPKRRAPAKKTAAPARKRVVKRR</sequence>
<dbReference type="Pfam" id="PF07498">
    <property type="entry name" value="Rho_N"/>
    <property type="match status" value="1"/>
</dbReference>
<feature type="compositionally biased region" description="Acidic residues" evidence="1">
    <location>
        <begin position="130"/>
        <end position="172"/>
    </location>
</feature>
<dbReference type="Gene3D" id="1.10.720.30">
    <property type="entry name" value="SAP domain"/>
    <property type="match status" value="1"/>
</dbReference>
<name>A0A345MJ56_9CAUD</name>
<proteinExistence type="predicted"/>
<evidence type="ECO:0000256" key="1">
    <source>
        <dbReference type="SAM" id="MobiDB-lite"/>
    </source>
</evidence>
<gene>
    <name evidence="3" type="primary">34</name>
    <name evidence="3" type="ORF">SEA_COLACORTA_34</name>
</gene>
<dbReference type="Pfam" id="PF05037">
    <property type="entry name" value="DUF669"/>
    <property type="match status" value="1"/>
</dbReference>
<evidence type="ECO:0000259" key="2">
    <source>
        <dbReference type="SMART" id="SM00959"/>
    </source>
</evidence>
<dbReference type="InterPro" id="IPR007731">
    <property type="entry name" value="DUF669"/>
</dbReference>
<dbReference type="Proteomes" id="UP000257566">
    <property type="component" value="Segment"/>
</dbReference>
<dbReference type="SUPFAM" id="SSF68906">
    <property type="entry name" value="SAP domain"/>
    <property type="match status" value="1"/>
</dbReference>
<dbReference type="InterPro" id="IPR036361">
    <property type="entry name" value="SAP_dom_sf"/>
</dbReference>
<evidence type="ECO:0000313" key="4">
    <source>
        <dbReference type="Proteomes" id="UP000257566"/>
    </source>
</evidence>
<feature type="region of interest" description="Disordered" evidence="1">
    <location>
        <begin position="127"/>
        <end position="274"/>
    </location>
</feature>
<dbReference type="InterPro" id="IPR011112">
    <property type="entry name" value="Rho-like_N"/>
</dbReference>
<protein>
    <recommendedName>
        <fullName evidence="2">Rho termination factor-like N-terminal domain-containing protein</fullName>
    </recommendedName>
</protein>
<dbReference type="GO" id="GO:0006353">
    <property type="term" value="P:DNA-templated transcription termination"/>
    <property type="evidence" value="ECO:0007669"/>
    <property type="project" value="InterPro"/>
</dbReference>
<reference evidence="3 4" key="1">
    <citation type="submission" date="2018-07" db="EMBL/GenBank/DDBJ databases">
        <authorList>
            <person name="Bray K.S."/>
            <person name="Carr Z.A."/>
            <person name="Cox A."/>
            <person name="Croney S.M."/>
            <person name="Francisco T.J."/>
            <person name="Gragg K.N."/>
            <person name="Gress-Byrd C.M."/>
            <person name="Holcomb E.R."/>
            <person name="Justice T.A."/>
            <person name="Latham E.D."/>
            <person name="Lovell F.C."/>
            <person name="Miller H.N."/>
            <person name="Quesada C."/>
            <person name="Radey J."/>
            <person name="Robinson P.M."/>
            <person name="Scott K.N."/>
            <person name="Smith C.E."/>
            <person name="Stamey B.D."/>
            <person name="Stanley G.P."/>
            <person name="Suchonic E.A."/>
            <person name="Taylor K.N."/>
            <person name="Weindel N.A."/>
            <person name="Wiseman B.T."/>
            <person name="Merkhofer C.E."/>
            <person name="Klyczek K."/>
            <person name="Eckardt M.A."/>
            <person name="Gainey M.D."/>
            <person name="Wallen J.R."/>
            <person name="Garlena R.A."/>
            <person name="Russell D.A."/>
            <person name="Pope W.H."/>
            <person name="Jacobs-Sera D."/>
            <person name="Hatfull G.F."/>
        </authorList>
    </citation>
    <scope>NUCLEOTIDE SEQUENCE [LARGE SCALE GENOMIC DNA]</scope>
</reference>
<organism evidence="3 4">
    <name type="scientific">Microbacterium phage ColaCorta</name>
    <dbReference type="NCBI Taxonomy" id="2283288"/>
    <lineage>
        <taxon>Viruses</taxon>
        <taxon>Duplodnaviria</taxon>
        <taxon>Heunggongvirae</taxon>
        <taxon>Uroviricota</taxon>
        <taxon>Caudoviricetes</taxon>
        <taxon>Elerivirus</taxon>
        <taxon>Elerivirus eleri</taxon>
    </lineage>
</organism>
<feature type="compositionally biased region" description="Acidic residues" evidence="1">
    <location>
        <begin position="202"/>
        <end position="249"/>
    </location>
</feature>